<accession>S6TQ51</accession>
<dbReference type="Proteomes" id="UP000015729">
    <property type="component" value="Unassembled WGS sequence"/>
</dbReference>
<comment type="caution">
    <text evidence="1">The sequence shown here is derived from an EMBL/GenBank/DDBJ whole genome shotgun (WGS) entry which is preliminary data.</text>
</comment>
<gene>
    <name evidence="1" type="ORF">A244_25029</name>
</gene>
<dbReference type="AlphaFoldDB" id="S6TQ51"/>
<reference evidence="1 2" key="1">
    <citation type="journal article" date="2013" name="PLoS Pathog.">
        <title>Genomic analysis of the Kiwifruit pathogen Pseudomonas syringae pv. actinidiae provides insight into the origins of an emergent plant disease.</title>
        <authorList>
            <person name="McCann H.C."/>
            <person name="Rikkerink E.H."/>
            <person name="Bertels F."/>
            <person name="Fiers M."/>
            <person name="Lu A."/>
            <person name="Rees-George J."/>
            <person name="Andersen M.T."/>
            <person name="Gleave A.P."/>
            <person name="Haubold B."/>
            <person name="Wohlers M.W."/>
            <person name="Guttman D.S."/>
            <person name="Wang P.W."/>
            <person name="Straub C."/>
            <person name="Vanneste J.L."/>
            <person name="Rainey P.B."/>
            <person name="Templeton M.D."/>
        </authorList>
    </citation>
    <scope>NUCLEOTIDE SEQUENCE [LARGE SCALE GENOMIC DNA]</scope>
    <source>
        <strain evidence="1 2">ICMP 18807</strain>
    </source>
</reference>
<organism evidence="1 2">
    <name type="scientific">Pseudomonas syringae pv. actinidiae ICMP 18807</name>
    <dbReference type="NCBI Taxonomy" id="1194404"/>
    <lineage>
        <taxon>Bacteria</taxon>
        <taxon>Pseudomonadati</taxon>
        <taxon>Pseudomonadota</taxon>
        <taxon>Gammaproteobacteria</taxon>
        <taxon>Pseudomonadales</taxon>
        <taxon>Pseudomonadaceae</taxon>
        <taxon>Pseudomonas</taxon>
        <taxon>Pseudomonas syringae</taxon>
    </lineage>
</organism>
<protein>
    <submittedName>
        <fullName evidence="1">Uncharacterized protein</fullName>
    </submittedName>
</protein>
<sequence>MREQHLISVLPGILDIEETGLDLIASTKTQRVKFLDNCICALDGDCPKKLMIFTRKARTCGICPYAIFGIDHLPGLNATIRDLANRVDHLKPRLQQLHKHQPHSSNTEIVYDELSLSALELAGYRQVVQILEKNWREEKFPKGYITRHRDLANAVRHSVDMDDPKQRVLSMLLDMSLFPALASEHYPLILEEMARNPELLIVVNQPVDERERYIGQILSIMNGAGLSFGDIAAYGLSHPSALSPKDRASMAMVH</sequence>
<proteinExistence type="predicted"/>
<dbReference type="PATRIC" id="fig|1194404.4.peg.5153"/>
<evidence type="ECO:0000313" key="1">
    <source>
        <dbReference type="EMBL" id="EPN45769.1"/>
    </source>
</evidence>
<name>S6TQ51_PSESF</name>
<dbReference type="RefSeq" id="WP_017710184.1">
    <property type="nucleotide sequence ID" value="NZ_ANJL01000071.1"/>
</dbReference>
<evidence type="ECO:0000313" key="2">
    <source>
        <dbReference type="Proteomes" id="UP000015729"/>
    </source>
</evidence>
<dbReference type="EMBL" id="AOKG01001710">
    <property type="protein sequence ID" value="EPN45769.1"/>
    <property type="molecule type" value="Genomic_DNA"/>
</dbReference>